<dbReference type="EMBL" id="CAMPGE010028503">
    <property type="protein sequence ID" value="CAI2386022.1"/>
    <property type="molecule type" value="Genomic_DNA"/>
</dbReference>
<accession>A0AAD1Y7G8</accession>
<feature type="compositionally biased region" description="Polar residues" evidence="1">
    <location>
        <begin position="246"/>
        <end position="262"/>
    </location>
</feature>
<sequence>MVDPSKLSPFMSDLNLKHQKRELLTINLHKLRKIEKSMLITKQNSSKLEEQGEILLKHESLVRNAVLNQALEVKLNIFKTEVQKSIDNKLEEFVVKFFELLSAKVDASSFKKSLDKKASKEALKKTDEQVFEVFEKMELFNQYLEKQRKDEEENRNPMQNEIDRLDNDKADQLEFIELQQKVADLKKIVDSFDEEDSEDEFDEEDSVEEDVLSLHQSGENENMNSNSEGENQEDQLENPELERESGTSSHKNNSSQGENLPSSLVKPIIEEDSALETLKPETEMSSVSPASSPANSKKRNKVKLDSQKEIHLKDEDEDSPVIKPVKIEIGENSRRDRTPDPAPSTSKLQTSNKNVSLRKDASQNQASQDAKNSTVADKESSLNFSNTKESFNKAGLVKQAKMQRKETESTVRSKAGLRRMNSRVSIVSSRKKGPGAGLKIKIEELNKKIQIWSFNLEKALEDFKIMKTQQAQRHQRFKEMDELVEYLQKNYDKWLEEHQDIICRQNQLDSQYKRGITDISEKYSKISKIFKEGKKMIEANRKEFKDGFERIIRCEVHQHEDRRRIKILQNKAKENMLSKDLPSDKLERLHQSYTEDIDGKFEILYSQINKMATDQADFNLKIKQTVDKLDAPMKKQMEAMIKENESMHIELERSQNHNREILTSCGFLGKKDKSRVSKKNLQLSNFKRKKSLIKRTAMKSIGSTSLNLTSLSFGKSKPEFDLGDPQQQISFHFDSYMPMTKRNKRTSPITYGSNKSKVKLFRPSESNERKSFDMGSLSNSIKIPIPHE</sequence>
<proteinExistence type="predicted"/>
<feature type="region of interest" description="Disordered" evidence="1">
    <location>
        <begin position="193"/>
        <end position="387"/>
    </location>
</feature>
<feature type="compositionally biased region" description="Acidic residues" evidence="1">
    <location>
        <begin position="193"/>
        <end position="211"/>
    </location>
</feature>
<feature type="compositionally biased region" description="Polar residues" evidence="1">
    <location>
        <begin position="343"/>
        <end position="355"/>
    </location>
</feature>
<feature type="compositionally biased region" description="Acidic residues" evidence="1">
    <location>
        <begin position="230"/>
        <end position="239"/>
    </location>
</feature>
<reference evidence="2" key="1">
    <citation type="submission" date="2023-07" db="EMBL/GenBank/DDBJ databases">
        <authorList>
            <consortium name="AG Swart"/>
            <person name="Singh M."/>
            <person name="Singh A."/>
            <person name="Seah K."/>
            <person name="Emmerich C."/>
        </authorList>
    </citation>
    <scope>NUCLEOTIDE SEQUENCE</scope>
    <source>
        <strain evidence="2">DP1</strain>
    </source>
</reference>
<feature type="compositionally biased region" description="Basic and acidic residues" evidence="1">
    <location>
        <begin position="302"/>
        <end position="314"/>
    </location>
</feature>
<evidence type="ECO:0000313" key="2">
    <source>
        <dbReference type="EMBL" id="CAI2386022.1"/>
    </source>
</evidence>
<feature type="compositionally biased region" description="Polar residues" evidence="1">
    <location>
        <begin position="746"/>
        <end position="755"/>
    </location>
</feature>
<evidence type="ECO:0000313" key="3">
    <source>
        <dbReference type="Proteomes" id="UP001295684"/>
    </source>
</evidence>
<feature type="compositionally biased region" description="Low complexity" evidence="1">
    <location>
        <begin position="285"/>
        <end position="295"/>
    </location>
</feature>
<gene>
    <name evidence="2" type="ORF">ECRASSUSDP1_LOCUS27621</name>
</gene>
<feature type="compositionally biased region" description="Basic and acidic residues" evidence="1">
    <location>
        <begin position="325"/>
        <end position="339"/>
    </location>
</feature>
<feature type="compositionally biased region" description="Polar residues" evidence="1">
    <location>
        <begin position="362"/>
        <end position="387"/>
    </location>
</feature>
<dbReference type="Proteomes" id="UP001295684">
    <property type="component" value="Unassembled WGS sequence"/>
</dbReference>
<comment type="caution">
    <text evidence="2">The sequence shown here is derived from an EMBL/GenBank/DDBJ whole genome shotgun (WGS) entry which is preliminary data.</text>
</comment>
<protein>
    <submittedName>
        <fullName evidence="2">Uncharacterized protein</fullName>
    </submittedName>
</protein>
<keyword evidence="3" id="KW-1185">Reference proteome</keyword>
<feature type="compositionally biased region" description="Low complexity" evidence="1">
    <location>
        <begin position="216"/>
        <end position="229"/>
    </location>
</feature>
<name>A0AAD1Y7G8_EUPCR</name>
<dbReference type="AlphaFoldDB" id="A0AAD1Y7G8"/>
<evidence type="ECO:0000256" key="1">
    <source>
        <dbReference type="SAM" id="MobiDB-lite"/>
    </source>
</evidence>
<organism evidence="2 3">
    <name type="scientific">Euplotes crassus</name>
    <dbReference type="NCBI Taxonomy" id="5936"/>
    <lineage>
        <taxon>Eukaryota</taxon>
        <taxon>Sar</taxon>
        <taxon>Alveolata</taxon>
        <taxon>Ciliophora</taxon>
        <taxon>Intramacronucleata</taxon>
        <taxon>Spirotrichea</taxon>
        <taxon>Hypotrichia</taxon>
        <taxon>Euplotida</taxon>
        <taxon>Euplotidae</taxon>
        <taxon>Moneuplotes</taxon>
    </lineage>
</organism>
<feature type="region of interest" description="Disordered" evidence="1">
    <location>
        <begin position="744"/>
        <end position="788"/>
    </location>
</feature>